<comment type="caution">
    <text evidence="2">The sequence shown here is derived from an EMBL/GenBank/DDBJ whole genome shotgun (WGS) entry which is preliminary data.</text>
</comment>
<organism evidence="2 3">
    <name type="scientific">Elysia marginata</name>
    <dbReference type="NCBI Taxonomy" id="1093978"/>
    <lineage>
        <taxon>Eukaryota</taxon>
        <taxon>Metazoa</taxon>
        <taxon>Spiralia</taxon>
        <taxon>Lophotrochozoa</taxon>
        <taxon>Mollusca</taxon>
        <taxon>Gastropoda</taxon>
        <taxon>Heterobranchia</taxon>
        <taxon>Euthyneura</taxon>
        <taxon>Panpulmonata</taxon>
        <taxon>Sacoglossa</taxon>
        <taxon>Placobranchoidea</taxon>
        <taxon>Plakobranchidae</taxon>
        <taxon>Elysia</taxon>
    </lineage>
</organism>
<proteinExistence type="predicted"/>
<sequence>MQEKIGKKILSHASHSLDIFWRQAFKGELKEEYSSMCGGNYPVKGFLFGEDVQDKIREVIESLRVAHSTHRFQPYQTHGSRSLKRFPFLGQRQGRKRRGGGHGHAWRHATQAAPNLNNWGQQKMVFSRKK</sequence>
<dbReference type="Proteomes" id="UP000762676">
    <property type="component" value="Unassembled WGS sequence"/>
</dbReference>
<evidence type="ECO:0000313" key="2">
    <source>
        <dbReference type="EMBL" id="GFR84557.1"/>
    </source>
</evidence>
<protein>
    <submittedName>
        <fullName evidence="2">Uncharacterized protein</fullName>
    </submittedName>
</protein>
<keyword evidence="3" id="KW-1185">Reference proteome</keyword>
<feature type="region of interest" description="Disordered" evidence="1">
    <location>
        <begin position="74"/>
        <end position="130"/>
    </location>
</feature>
<reference evidence="2 3" key="1">
    <citation type="journal article" date="2021" name="Elife">
        <title>Chloroplast acquisition without the gene transfer in kleptoplastic sea slugs, Plakobranchus ocellatus.</title>
        <authorList>
            <person name="Maeda T."/>
            <person name="Takahashi S."/>
            <person name="Yoshida T."/>
            <person name="Shimamura S."/>
            <person name="Takaki Y."/>
            <person name="Nagai Y."/>
            <person name="Toyoda A."/>
            <person name="Suzuki Y."/>
            <person name="Arimoto A."/>
            <person name="Ishii H."/>
            <person name="Satoh N."/>
            <person name="Nishiyama T."/>
            <person name="Hasebe M."/>
            <person name="Maruyama T."/>
            <person name="Minagawa J."/>
            <person name="Obokata J."/>
            <person name="Shigenobu S."/>
        </authorList>
    </citation>
    <scope>NUCLEOTIDE SEQUENCE [LARGE SCALE GENOMIC DNA]</scope>
</reference>
<dbReference type="AlphaFoldDB" id="A0AAV4GGL5"/>
<gene>
    <name evidence="2" type="ORF">ElyMa_000674400</name>
</gene>
<feature type="compositionally biased region" description="Polar residues" evidence="1">
    <location>
        <begin position="112"/>
        <end position="121"/>
    </location>
</feature>
<name>A0AAV4GGL5_9GAST</name>
<dbReference type="EMBL" id="BMAT01001391">
    <property type="protein sequence ID" value="GFR84557.1"/>
    <property type="molecule type" value="Genomic_DNA"/>
</dbReference>
<evidence type="ECO:0000313" key="3">
    <source>
        <dbReference type="Proteomes" id="UP000762676"/>
    </source>
</evidence>
<evidence type="ECO:0000256" key="1">
    <source>
        <dbReference type="SAM" id="MobiDB-lite"/>
    </source>
</evidence>
<accession>A0AAV4GGL5</accession>
<feature type="compositionally biased region" description="Basic residues" evidence="1">
    <location>
        <begin position="93"/>
        <end position="107"/>
    </location>
</feature>